<protein>
    <submittedName>
        <fullName evidence="1">Helix-turn-helix DNA binding domain protein</fullName>
    </submittedName>
</protein>
<dbReference type="KEGG" id="vg:77926818"/>
<organism evidence="1 2">
    <name type="scientific">Streptomyces phage Tomas</name>
    <dbReference type="NCBI Taxonomy" id="2914443"/>
    <lineage>
        <taxon>Viruses</taxon>
        <taxon>Duplodnaviria</taxon>
        <taxon>Heunggongvirae</taxon>
        <taxon>Uroviricota</taxon>
        <taxon>Caudoviricetes</taxon>
        <taxon>Stanwilliamsviridae</taxon>
        <taxon>Boydwoodruffvirinae</taxon>
        <taxon>Tomasvirus</taxon>
        <taxon>Tomasvirus tomas</taxon>
    </lineage>
</organism>
<dbReference type="RefSeq" id="YP_010651227.1">
    <property type="nucleotide sequence ID" value="NC_070781.1"/>
</dbReference>
<keyword evidence="2" id="KW-1185">Reference proteome</keyword>
<reference evidence="1" key="1">
    <citation type="submission" date="2021-12" db="EMBL/GenBank/DDBJ databases">
        <authorList>
            <person name="Khadka S."/>
            <person name="Uribe D.A."/>
            <person name="Klipsch I.N."/>
            <person name="Rene S.R."/>
            <person name="Jimenez M.L."/>
            <person name="Saini B.K."/>
            <person name="Zugasti M."/>
            <person name="Bullon R.M."/>
            <person name="Sharp C.D."/>
            <person name="Kapinga K.O."/>
            <person name="Warner C.P."/>
            <person name="Sarinana J."/>
            <person name="Jimenez A."/>
            <person name="Layton S.R."/>
            <person name="Nayek S."/>
            <person name="Hughes L.E."/>
            <person name="Garlena R.A."/>
            <person name="Russell D.A."/>
            <person name="Jacobs-Sera D."/>
            <person name="Hatfull G.F."/>
        </authorList>
    </citation>
    <scope>NUCLEOTIDE SEQUENCE</scope>
</reference>
<dbReference type="EMBL" id="OL829978">
    <property type="protein sequence ID" value="UMO76288.1"/>
    <property type="molecule type" value="Genomic_DNA"/>
</dbReference>
<dbReference type="GeneID" id="77926818"/>
<sequence length="174" mass="19899">MPKDLEPIDRIERMNDVVSAHLKGDNPTQIAKVTGMKRAEVIEYLDEWKAIAQNSKTIQARAYEALTSMDEHYNMIIRELWETAEQADLADDYKVKSSVLKNLADVESKRVDLLQKAGLIDNEESSREVEDMRQKHEVLINILREVTADCSHCKMEVARRLSQVTGKTETIVVN</sequence>
<evidence type="ECO:0000313" key="1">
    <source>
        <dbReference type="EMBL" id="UMO76288.1"/>
    </source>
</evidence>
<name>A0AA49BS38_9CAUD</name>
<evidence type="ECO:0000313" key="2">
    <source>
        <dbReference type="Proteomes" id="UP001202581"/>
    </source>
</evidence>
<dbReference type="Proteomes" id="UP001202581">
    <property type="component" value="Segment"/>
</dbReference>
<gene>
    <name evidence="1" type="primary">100</name>
    <name evidence="1" type="ORF">SEA_TOMAS_100</name>
</gene>
<proteinExistence type="predicted"/>
<accession>A0AA49BS38</accession>